<reference evidence="1 2" key="1">
    <citation type="submission" date="2024-05" db="EMBL/GenBank/DDBJ databases">
        <authorList>
            <person name="Wallberg A."/>
        </authorList>
    </citation>
    <scope>NUCLEOTIDE SEQUENCE [LARGE SCALE GENOMIC DNA]</scope>
</reference>
<protein>
    <submittedName>
        <fullName evidence="1">Uncharacterized protein</fullName>
    </submittedName>
</protein>
<dbReference type="PANTHER" id="PTHR11362">
    <property type="entry name" value="PHOSPHATIDYLETHANOLAMINE-BINDING PROTEIN"/>
    <property type="match status" value="1"/>
</dbReference>
<sequence>MEAHGIVPDVVDSVPKEKIEVKFGDVEAAFGNVLTPTQVQNPPTTLSWPIEDGAVYTLCKTAQVVFARADPKFNVLKGFPHKLVLAIQEIALQTSASLGYRYLLSLKQDGSSLHRYIYLAYKQPGKLTCDEPRLTNTNGDNRGCFSIRKFAEKYSLELVAGNLYQAEYDDYCEKLYQQLDGK</sequence>
<dbReference type="Gene3D" id="3.90.280.10">
    <property type="entry name" value="PEBP-like"/>
    <property type="match status" value="1"/>
</dbReference>
<keyword evidence="2" id="KW-1185">Reference proteome</keyword>
<evidence type="ECO:0000313" key="2">
    <source>
        <dbReference type="Proteomes" id="UP001497623"/>
    </source>
</evidence>
<evidence type="ECO:0000313" key="1">
    <source>
        <dbReference type="EMBL" id="CAL4066469.1"/>
    </source>
</evidence>
<comment type="caution">
    <text evidence="1">The sequence shown here is derived from an EMBL/GenBank/DDBJ whole genome shotgun (WGS) entry which is preliminary data.</text>
</comment>
<dbReference type="InterPro" id="IPR035810">
    <property type="entry name" value="PEBP_euk"/>
</dbReference>
<dbReference type="AlphaFoldDB" id="A0AAV2PZ27"/>
<accession>A0AAV2PZ27</accession>
<name>A0AAV2PZ27_MEGNR</name>
<feature type="non-terminal residue" evidence="1">
    <location>
        <position position="182"/>
    </location>
</feature>
<dbReference type="Proteomes" id="UP001497623">
    <property type="component" value="Unassembled WGS sequence"/>
</dbReference>
<organism evidence="1 2">
    <name type="scientific">Meganyctiphanes norvegica</name>
    <name type="common">Northern krill</name>
    <name type="synonym">Thysanopoda norvegica</name>
    <dbReference type="NCBI Taxonomy" id="48144"/>
    <lineage>
        <taxon>Eukaryota</taxon>
        <taxon>Metazoa</taxon>
        <taxon>Ecdysozoa</taxon>
        <taxon>Arthropoda</taxon>
        <taxon>Crustacea</taxon>
        <taxon>Multicrustacea</taxon>
        <taxon>Malacostraca</taxon>
        <taxon>Eumalacostraca</taxon>
        <taxon>Eucarida</taxon>
        <taxon>Euphausiacea</taxon>
        <taxon>Euphausiidae</taxon>
        <taxon>Meganyctiphanes</taxon>
    </lineage>
</organism>
<dbReference type="PANTHER" id="PTHR11362:SF82">
    <property type="entry name" value="PHOSPHATIDYLETHANOLAMINE-BINDING PROTEIN 4"/>
    <property type="match status" value="1"/>
</dbReference>
<dbReference type="EMBL" id="CAXKWB010002257">
    <property type="protein sequence ID" value="CAL4066469.1"/>
    <property type="molecule type" value="Genomic_DNA"/>
</dbReference>
<dbReference type="CDD" id="cd00866">
    <property type="entry name" value="PEBP_euk"/>
    <property type="match status" value="1"/>
</dbReference>
<proteinExistence type="predicted"/>
<dbReference type="InterPro" id="IPR036610">
    <property type="entry name" value="PEBP-like_sf"/>
</dbReference>
<dbReference type="SUPFAM" id="SSF49777">
    <property type="entry name" value="PEBP-like"/>
    <property type="match status" value="1"/>
</dbReference>
<gene>
    <name evidence="1" type="ORF">MNOR_LOCUS5716</name>
</gene>